<feature type="region of interest" description="Disordered" evidence="4">
    <location>
        <begin position="74"/>
        <end position="102"/>
    </location>
</feature>
<feature type="compositionally biased region" description="Low complexity" evidence="4">
    <location>
        <begin position="76"/>
        <end position="88"/>
    </location>
</feature>
<keyword evidence="7" id="KW-1185">Reference proteome</keyword>
<reference evidence="6" key="1">
    <citation type="submission" date="2023-07" db="EMBL/GenBank/DDBJ databases">
        <title>draft genome sequence of fig (Ficus carica).</title>
        <authorList>
            <person name="Takahashi T."/>
            <person name="Nishimura K."/>
        </authorList>
    </citation>
    <scope>NUCLEOTIDE SEQUENCE</scope>
</reference>
<feature type="compositionally biased region" description="Polar residues" evidence="4">
    <location>
        <begin position="378"/>
        <end position="387"/>
    </location>
</feature>
<keyword evidence="1" id="KW-0677">Repeat</keyword>
<evidence type="ECO:0000313" key="6">
    <source>
        <dbReference type="EMBL" id="GMN46988.1"/>
    </source>
</evidence>
<dbReference type="Gramene" id="FCD_00024801-RA">
    <property type="protein sequence ID" value="FCD_00024801-RA:cds"/>
    <property type="gene ID" value="FCD_00024801"/>
</dbReference>
<accession>A0AA88D5W8</accession>
<dbReference type="GO" id="GO:0003723">
    <property type="term" value="F:RNA binding"/>
    <property type="evidence" value="ECO:0007669"/>
    <property type="project" value="UniProtKB-UniRule"/>
</dbReference>
<evidence type="ECO:0000313" key="7">
    <source>
        <dbReference type="Proteomes" id="UP001187192"/>
    </source>
</evidence>
<evidence type="ECO:0000256" key="4">
    <source>
        <dbReference type="SAM" id="MobiDB-lite"/>
    </source>
</evidence>
<comment type="caution">
    <text evidence="6">The sequence shown here is derived from an EMBL/GenBank/DDBJ whole genome shotgun (WGS) entry which is preliminary data.</text>
</comment>
<name>A0AA88D5W8_FICCA</name>
<dbReference type="PANTHER" id="PTHR46031">
    <property type="match status" value="1"/>
</dbReference>
<evidence type="ECO:0000256" key="1">
    <source>
        <dbReference type="ARBA" id="ARBA00022737"/>
    </source>
</evidence>
<evidence type="ECO:0000256" key="3">
    <source>
        <dbReference type="PROSITE-ProRule" id="PRU00266"/>
    </source>
</evidence>
<dbReference type="PANTHER" id="PTHR46031:SF31">
    <property type="entry name" value="DOUBLE-STRANDED RNA-BINDING PROTEIN 1-LIKE"/>
    <property type="match status" value="1"/>
</dbReference>
<feature type="domain" description="DRBM" evidence="5">
    <location>
        <begin position="226"/>
        <end position="294"/>
    </location>
</feature>
<dbReference type="SMART" id="SM00358">
    <property type="entry name" value="DSRM"/>
    <property type="match status" value="3"/>
</dbReference>
<dbReference type="Pfam" id="PF00035">
    <property type="entry name" value="dsrm"/>
    <property type="match status" value="3"/>
</dbReference>
<dbReference type="EMBL" id="BTGU01000024">
    <property type="protein sequence ID" value="GMN46988.1"/>
    <property type="molecule type" value="Genomic_DNA"/>
</dbReference>
<proteinExistence type="predicted"/>
<dbReference type="SUPFAM" id="SSF54768">
    <property type="entry name" value="dsRNA-binding domain-like"/>
    <property type="match status" value="3"/>
</dbReference>
<feature type="compositionally biased region" description="Polar residues" evidence="4">
    <location>
        <begin position="334"/>
        <end position="348"/>
    </location>
</feature>
<evidence type="ECO:0000256" key="2">
    <source>
        <dbReference type="ARBA" id="ARBA00022884"/>
    </source>
</evidence>
<dbReference type="AlphaFoldDB" id="A0AA88D5W8"/>
<dbReference type="Gene3D" id="3.30.160.20">
    <property type="match status" value="3"/>
</dbReference>
<feature type="region of interest" description="Disordered" evidence="4">
    <location>
        <begin position="326"/>
        <end position="387"/>
    </location>
</feature>
<protein>
    <recommendedName>
        <fullName evidence="5">DRBM domain-containing protein</fullName>
    </recommendedName>
</protein>
<gene>
    <name evidence="6" type="ORF">TIFTF001_016171</name>
</gene>
<dbReference type="InterPro" id="IPR014720">
    <property type="entry name" value="dsRBD_dom"/>
</dbReference>
<organism evidence="6 7">
    <name type="scientific">Ficus carica</name>
    <name type="common">Common fig</name>
    <dbReference type="NCBI Taxonomy" id="3494"/>
    <lineage>
        <taxon>Eukaryota</taxon>
        <taxon>Viridiplantae</taxon>
        <taxon>Streptophyta</taxon>
        <taxon>Embryophyta</taxon>
        <taxon>Tracheophyta</taxon>
        <taxon>Spermatophyta</taxon>
        <taxon>Magnoliopsida</taxon>
        <taxon>eudicotyledons</taxon>
        <taxon>Gunneridae</taxon>
        <taxon>Pentapetalae</taxon>
        <taxon>rosids</taxon>
        <taxon>fabids</taxon>
        <taxon>Rosales</taxon>
        <taxon>Moraceae</taxon>
        <taxon>Ficeae</taxon>
        <taxon>Ficus</taxon>
    </lineage>
</organism>
<sequence>MYKAKLQELCQKRKWGMPKYSSMKCGPDHDPRFGASVTVNSSSFDSLIPCKSSKLAHNHVAMLAFLHFTNSPPPTTSSTITTSSGSEPAARGPVTEESSRNLDVNSNVLAVRNDPTIPIIKPDERGPKVEKTPWSLKNQSDEAIATVIDDIHCQYKIQLQKYAQQRKLGLPSYSSECEGTRASCFKAKVAVGERFFESLKFFNSSKEAENAAAQAALMSLLDESGAYKNLLQELAQGEGFGMPLYKTMNVGPPHKPVFMSTVELEGEVFHGKTENSKKLAELDAARVAYVALMKRASTRIAAFSTSLEHESQLVPYPAQIHVKDVKEKNDSEEASSSNALQITEQSRSFPAMVSQMDKTEKSSSRSELAASSPIESHVSPSVLNSNTRNKTNAVVPSYLLCNKVRVYQEFPNHEFPEGITVMPIGDHKWVAVSLEFPNEEGN</sequence>
<keyword evidence="2 3" id="KW-0694">RNA-binding</keyword>
<evidence type="ECO:0000259" key="5">
    <source>
        <dbReference type="PROSITE" id="PS50137"/>
    </source>
</evidence>
<dbReference type="Proteomes" id="UP001187192">
    <property type="component" value="Unassembled WGS sequence"/>
</dbReference>
<dbReference type="PROSITE" id="PS50137">
    <property type="entry name" value="DS_RBD"/>
    <property type="match status" value="2"/>
</dbReference>
<feature type="domain" description="DRBM" evidence="5">
    <location>
        <begin position="1"/>
        <end position="70"/>
    </location>
</feature>